<dbReference type="AlphaFoldDB" id="A0A1E5UWZ4"/>
<dbReference type="STRING" id="888268.A0A1E5UWZ4"/>
<comment type="caution">
    <text evidence="2">The sequence shown here is derived from an EMBL/GenBank/DDBJ whole genome shotgun (WGS) entry which is preliminary data.</text>
</comment>
<accession>A0A1E5UWZ4</accession>
<evidence type="ECO:0000259" key="1">
    <source>
        <dbReference type="Pfam" id="PF07734"/>
    </source>
</evidence>
<proteinExistence type="predicted"/>
<dbReference type="NCBIfam" id="TIGR01640">
    <property type="entry name" value="F_box_assoc_1"/>
    <property type="match status" value="1"/>
</dbReference>
<evidence type="ECO:0000313" key="2">
    <source>
        <dbReference type="EMBL" id="OEL17409.1"/>
    </source>
</evidence>
<dbReference type="PANTHER" id="PTHR47993:SF52">
    <property type="entry name" value="F-BOX DOMAIN-CONTAINING PROTEIN"/>
    <property type="match status" value="1"/>
</dbReference>
<reference evidence="2 3" key="1">
    <citation type="submission" date="2016-09" db="EMBL/GenBank/DDBJ databases">
        <title>The draft genome of Dichanthelium oligosanthes: A C3 panicoid grass species.</title>
        <authorList>
            <person name="Studer A.J."/>
            <person name="Schnable J.C."/>
            <person name="Brutnell T.P."/>
        </authorList>
    </citation>
    <scope>NUCLEOTIDE SEQUENCE [LARGE SCALE GENOMIC DNA]</scope>
    <source>
        <strain evidence="3">cv. Kellogg 1175</strain>
        <tissue evidence="2">Leaf</tissue>
    </source>
</reference>
<dbReference type="PANTHER" id="PTHR47993">
    <property type="entry name" value="OS09G0372900 PROTEIN-RELATED"/>
    <property type="match status" value="1"/>
</dbReference>
<dbReference type="InterPro" id="IPR017451">
    <property type="entry name" value="F-box-assoc_interact_dom"/>
</dbReference>
<feature type="domain" description="F-box associated beta-propeller type 1" evidence="1">
    <location>
        <begin position="112"/>
        <end position="275"/>
    </location>
</feature>
<name>A0A1E5UWZ4_9POAL</name>
<keyword evidence="3" id="KW-1185">Reference proteome</keyword>
<dbReference type="Proteomes" id="UP000095767">
    <property type="component" value="Unassembled WGS sequence"/>
</dbReference>
<dbReference type="InterPro" id="IPR006527">
    <property type="entry name" value="F-box-assoc_dom_typ1"/>
</dbReference>
<evidence type="ECO:0000313" key="3">
    <source>
        <dbReference type="Proteomes" id="UP000095767"/>
    </source>
</evidence>
<dbReference type="InterPro" id="IPR036047">
    <property type="entry name" value="F-box-like_dom_sf"/>
</dbReference>
<gene>
    <name evidence="2" type="ORF">BAE44_0021573</name>
</gene>
<dbReference type="InterPro" id="IPR050233">
    <property type="entry name" value="A_thaliana_F-box"/>
</dbReference>
<dbReference type="Pfam" id="PF07734">
    <property type="entry name" value="FBA_1"/>
    <property type="match status" value="1"/>
</dbReference>
<dbReference type="OrthoDB" id="681220at2759"/>
<dbReference type="SUPFAM" id="SSF81383">
    <property type="entry name" value="F-box domain"/>
    <property type="match status" value="1"/>
</dbReference>
<organism evidence="2 3">
    <name type="scientific">Dichanthelium oligosanthes</name>
    <dbReference type="NCBI Taxonomy" id="888268"/>
    <lineage>
        <taxon>Eukaryota</taxon>
        <taxon>Viridiplantae</taxon>
        <taxon>Streptophyta</taxon>
        <taxon>Embryophyta</taxon>
        <taxon>Tracheophyta</taxon>
        <taxon>Spermatophyta</taxon>
        <taxon>Magnoliopsida</taxon>
        <taxon>Liliopsida</taxon>
        <taxon>Poales</taxon>
        <taxon>Poaceae</taxon>
        <taxon>PACMAD clade</taxon>
        <taxon>Panicoideae</taxon>
        <taxon>Panicodae</taxon>
        <taxon>Paniceae</taxon>
        <taxon>Dichantheliinae</taxon>
        <taxon>Dichanthelium</taxon>
    </lineage>
</organism>
<feature type="non-terminal residue" evidence="2">
    <location>
        <position position="1"/>
    </location>
</feature>
<protein>
    <recommendedName>
        <fullName evidence="1">F-box associated beta-propeller type 1 domain-containing protein</fullName>
    </recommendedName>
</protein>
<dbReference type="EMBL" id="LWDX02060007">
    <property type="protein sequence ID" value="OEL17409.1"/>
    <property type="molecule type" value="Genomic_DNA"/>
</dbReference>
<sequence>LSEASPLMQEASSEVLSRLPVRTIWSLNQVCRGWCAMITSEHFVAAHLYCANLQNKSLQMMFFSGTLPYALEPVEKYINKPGILPLIDSRCIIVWSKPCHGLNAWSFAGYDFVCNPATNYFKTLPMFTGCLGLGYEQESLRHILVGLAYKERNLTARDYKMVYNMRYVKDMVWDEINPPPRLVANMPPTHVNGKLYWMVDTEFGQKSPRLEIVELDVSTRKFEVLQGPPCGCDNGEHMSISELEEMVCVTRSHRTMGIIKIWAMKDTGMWSVKYDIQLERFSPEYSPDTTMPLAVDPKDGRILLSTGRALGYYNP</sequence>